<dbReference type="InterPro" id="IPR027408">
    <property type="entry name" value="PNPase/RNase_PH_dom_sf"/>
</dbReference>
<dbReference type="SUPFAM" id="SSF54211">
    <property type="entry name" value="Ribosomal protein S5 domain 2-like"/>
    <property type="match status" value="2"/>
</dbReference>
<dbReference type="Pfam" id="PF00013">
    <property type="entry name" value="KH_1"/>
    <property type="match status" value="1"/>
</dbReference>
<dbReference type="InterPro" id="IPR036456">
    <property type="entry name" value="PNPase_PH_RNA-bd_sf"/>
</dbReference>
<dbReference type="Pfam" id="PF03725">
    <property type="entry name" value="RNase_PH_C"/>
    <property type="match status" value="2"/>
</dbReference>
<feature type="binding site" evidence="8">
    <location>
        <position position="498"/>
    </location>
    <ligand>
        <name>Mg(2+)</name>
        <dbReference type="ChEBI" id="CHEBI:18420"/>
    </ligand>
</feature>
<dbReference type="NCBIfam" id="NF008805">
    <property type="entry name" value="PRK11824.1"/>
    <property type="match status" value="1"/>
</dbReference>
<dbReference type="PIRSF" id="PIRSF005499">
    <property type="entry name" value="PNPase"/>
    <property type="match status" value="1"/>
</dbReference>
<dbReference type="HAMAP" id="MF_01595">
    <property type="entry name" value="PNPase"/>
    <property type="match status" value="1"/>
</dbReference>
<sequence>MSNDAVTTVTVEIAGSEISFETGRMARQASGAVVVTQGETMILSTATVGRLKDIDFLPLTVDVEERMYAAGKIPGSFFKREGRSGEKGTLTARMIDRPIRPLLPKNWRFDTHLVTTTLSVDHEHPYDILAMNGASAALMISPVPLPQPVGAVRIGKVDGNFVVNPKEEDLLEGCDMDLIVAGTEEAILMVECGANIVSEAEILDALDIAHDAIKKLCAAQHELAKKVGKPKMEVSTAGLVDEDLVAQITKSHGSALDTATSNTDKLELYAAIDAVKDEVVAQYAGDAEAEDYGDKKAAAAKAFNAVEKQIIRERIAVKKQRPDGRGETQIRPINIEVGVAPRTHGSALFTRGETQAFSVAALGTLKEEMRLDTLGLETKKYYWHHYNFPPFSVGEAGFMRGPKRRDIGHGALAERALVPVIPSIEDFPYTVRVVSDIFESNGSSSMASVCGSSLSLMQAGVPIAAPVAGIAMGLIKEGDDYVVLTDIAGVEDHLGDMDFKVAGTAEGITALQMDIKITGVTFEIMKDALEQAKAARLDILGQMHDVIAAPNEELSQHAPRISKIKIDQSQIGLLIGKGGETIRGLCEEFESQIDVNDDGQVLIYSANGALADALTERIRSMMKEVEVGDSFVGAKVVKTTTFGAFVELAKGTDGLLHISNVSPGKRVDTVEEVINRGDEIDVRVVEVDRERGRIGLRMADDPDVAGKTVEELANVGSGGGGGGGGGDRGPRGPRGPREGGGGRDRDRGPRGSGRPRHRSGGDDA</sequence>
<dbReference type="PROSITE" id="PS50084">
    <property type="entry name" value="KH_TYPE_1"/>
    <property type="match status" value="1"/>
</dbReference>
<evidence type="ECO:0000256" key="4">
    <source>
        <dbReference type="ARBA" id="ARBA00022695"/>
    </source>
</evidence>
<dbReference type="CDD" id="cd11363">
    <property type="entry name" value="RNase_PH_PNPase_1"/>
    <property type="match status" value="1"/>
</dbReference>
<dbReference type="InterPro" id="IPR015847">
    <property type="entry name" value="ExoRNase_PH_dom2"/>
</dbReference>
<feature type="compositionally biased region" description="Basic and acidic residues" evidence="9">
    <location>
        <begin position="735"/>
        <end position="749"/>
    </location>
</feature>
<evidence type="ECO:0000256" key="3">
    <source>
        <dbReference type="ARBA" id="ARBA00022679"/>
    </source>
</evidence>
<dbReference type="PANTHER" id="PTHR11252">
    <property type="entry name" value="POLYRIBONUCLEOTIDE NUCLEOTIDYLTRANSFERASE"/>
    <property type="match status" value="1"/>
</dbReference>
<dbReference type="Pfam" id="PF01138">
    <property type="entry name" value="RNase_PH"/>
    <property type="match status" value="2"/>
</dbReference>
<dbReference type="InterPro" id="IPR004088">
    <property type="entry name" value="KH_dom_type_1"/>
</dbReference>
<comment type="similarity">
    <text evidence="1 8">Belongs to the polyribonucleotide nucleotidyltransferase family.</text>
</comment>
<evidence type="ECO:0000256" key="6">
    <source>
        <dbReference type="ARBA" id="ARBA00022842"/>
    </source>
</evidence>
<evidence type="ECO:0000256" key="5">
    <source>
        <dbReference type="ARBA" id="ARBA00022723"/>
    </source>
</evidence>
<dbReference type="Pfam" id="PF00575">
    <property type="entry name" value="S1"/>
    <property type="match status" value="1"/>
</dbReference>
<name>A0AAU7AVS2_9ACTN</name>
<dbReference type="GO" id="GO:0005829">
    <property type="term" value="C:cytosol"/>
    <property type="evidence" value="ECO:0007669"/>
    <property type="project" value="UniProtKB-ARBA"/>
</dbReference>
<evidence type="ECO:0000259" key="10">
    <source>
        <dbReference type="PROSITE" id="PS50126"/>
    </source>
</evidence>
<dbReference type="GO" id="GO:0000287">
    <property type="term" value="F:magnesium ion binding"/>
    <property type="evidence" value="ECO:0007669"/>
    <property type="project" value="UniProtKB-UniRule"/>
</dbReference>
<dbReference type="Pfam" id="PF03726">
    <property type="entry name" value="PNPase"/>
    <property type="match status" value="1"/>
</dbReference>
<dbReference type="InterPro" id="IPR036612">
    <property type="entry name" value="KH_dom_type_1_sf"/>
</dbReference>
<dbReference type="InterPro" id="IPR004087">
    <property type="entry name" value="KH_dom"/>
</dbReference>
<dbReference type="InterPro" id="IPR001247">
    <property type="entry name" value="ExoRNase_PH_dom1"/>
</dbReference>
<dbReference type="InterPro" id="IPR015848">
    <property type="entry name" value="PNPase_PH_RNA-bd_bac/org-type"/>
</dbReference>
<keyword evidence="5 8" id="KW-0479">Metal-binding</keyword>
<accession>A0AAU7AVS2</accession>
<dbReference type="InterPro" id="IPR012162">
    <property type="entry name" value="PNPase"/>
</dbReference>
<dbReference type="FunFam" id="3.30.1370.10:FF:000001">
    <property type="entry name" value="Polyribonucleotide nucleotidyltransferase"/>
    <property type="match status" value="1"/>
</dbReference>
<dbReference type="SMART" id="SM00322">
    <property type="entry name" value="KH"/>
    <property type="match status" value="1"/>
</dbReference>
<keyword evidence="2 8" id="KW-0963">Cytoplasm</keyword>
<dbReference type="KEGG" id="parq:DSM112329_02610"/>
<dbReference type="SMART" id="SM00316">
    <property type="entry name" value="S1"/>
    <property type="match status" value="1"/>
</dbReference>
<feature type="domain" description="S1 motif" evidence="10">
    <location>
        <begin position="628"/>
        <end position="699"/>
    </location>
</feature>
<dbReference type="NCBIfam" id="TIGR03591">
    <property type="entry name" value="polynuc_phos"/>
    <property type="match status" value="1"/>
</dbReference>
<comment type="catalytic activity">
    <reaction evidence="8">
        <text>RNA(n+1) + phosphate = RNA(n) + a ribonucleoside 5'-diphosphate</text>
        <dbReference type="Rhea" id="RHEA:22096"/>
        <dbReference type="Rhea" id="RHEA-COMP:14527"/>
        <dbReference type="Rhea" id="RHEA-COMP:17342"/>
        <dbReference type="ChEBI" id="CHEBI:43474"/>
        <dbReference type="ChEBI" id="CHEBI:57930"/>
        <dbReference type="ChEBI" id="CHEBI:140395"/>
        <dbReference type="EC" id="2.7.7.8"/>
    </reaction>
</comment>
<dbReference type="GO" id="GO:0006402">
    <property type="term" value="P:mRNA catabolic process"/>
    <property type="evidence" value="ECO:0007669"/>
    <property type="project" value="UniProtKB-UniRule"/>
</dbReference>
<evidence type="ECO:0000256" key="8">
    <source>
        <dbReference type="HAMAP-Rule" id="MF_01595"/>
    </source>
</evidence>
<dbReference type="Gene3D" id="2.40.50.140">
    <property type="entry name" value="Nucleic acid-binding proteins"/>
    <property type="match status" value="1"/>
</dbReference>
<dbReference type="InterPro" id="IPR012340">
    <property type="entry name" value="NA-bd_OB-fold"/>
</dbReference>
<dbReference type="SUPFAM" id="SSF46915">
    <property type="entry name" value="Polynucleotide phosphorylase/guanosine pentaphosphate synthase (PNPase/GPSI), domain 3"/>
    <property type="match status" value="1"/>
</dbReference>
<dbReference type="PROSITE" id="PS50126">
    <property type="entry name" value="S1"/>
    <property type="match status" value="1"/>
</dbReference>
<comment type="cofactor">
    <cofactor evidence="8">
        <name>Mg(2+)</name>
        <dbReference type="ChEBI" id="CHEBI:18420"/>
    </cofactor>
</comment>
<dbReference type="FunFam" id="3.30.230.70:FF:000001">
    <property type="entry name" value="Polyribonucleotide nucleotidyltransferase"/>
    <property type="match status" value="1"/>
</dbReference>
<dbReference type="SUPFAM" id="SSF50249">
    <property type="entry name" value="Nucleic acid-binding proteins"/>
    <property type="match status" value="1"/>
</dbReference>
<dbReference type="InterPro" id="IPR036345">
    <property type="entry name" value="ExoRNase_PH_dom2_sf"/>
</dbReference>
<comment type="subcellular location">
    <subcellularLocation>
        <location evidence="8">Cytoplasm</location>
    </subcellularLocation>
</comment>
<evidence type="ECO:0000256" key="7">
    <source>
        <dbReference type="ARBA" id="ARBA00022884"/>
    </source>
</evidence>
<gene>
    <name evidence="8 11" type="primary">pnp</name>
    <name evidence="11" type="ORF">DSM112329_02610</name>
</gene>
<keyword evidence="3 8" id="KW-0808">Transferase</keyword>
<evidence type="ECO:0000256" key="9">
    <source>
        <dbReference type="SAM" id="MobiDB-lite"/>
    </source>
</evidence>
<keyword evidence="4 8" id="KW-0548">Nucleotidyltransferase</keyword>
<dbReference type="GO" id="GO:0004654">
    <property type="term" value="F:polyribonucleotide nucleotidyltransferase activity"/>
    <property type="evidence" value="ECO:0007669"/>
    <property type="project" value="UniProtKB-UniRule"/>
</dbReference>
<dbReference type="InterPro" id="IPR003029">
    <property type="entry name" value="S1_domain"/>
</dbReference>
<dbReference type="GO" id="GO:0003723">
    <property type="term" value="F:RNA binding"/>
    <property type="evidence" value="ECO:0007669"/>
    <property type="project" value="UniProtKB-UniRule"/>
</dbReference>
<dbReference type="Gene3D" id="3.30.230.70">
    <property type="entry name" value="GHMP Kinase, N-terminal domain"/>
    <property type="match status" value="2"/>
</dbReference>
<dbReference type="EC" id="2.7.7.8" evidence="8"/>
<dbReference type="CDD" id="cd11364">
    <property type="entry name" value="RNase_PH_PNPase_2"/>
    <property type="match status" value="1"/>
</dbReference>
<dbReference type="CDD" id="cd02393">
    <property type="entry name" value="KH-I_PNPase"/>
    <property type="match status" value="1"/>
</dbReference>
<organism evidence="11">
    <name type="scientific">Paraconexibacter sp. AEG42_29</name>
    <dbReference type="NCBI Taxonomy" id="2997339"/>
    <lineage>
        <taxon>Bacteria</taxon>
        <taxon>Bacillati</taxon>
        <taxon>Actinomycetota</taxon>
        <taxon>Thermoleophilia</taxon>
        <taxon>Solirubrobacterales</taxon>
        <taxon>Paraconexibacteraceae</taxon>
        <taxon>Paraconexibacter</taxon>
    </lineage>
</organism>
<reference evidence="11" key="1">
    <citation type="submission" date="2022-12" db="EMBL/GenBank/DDBJ databases">
        <title>Paraconexibacter alkalitolerans sp. nov. and Baekduia alba sp. nov., isolated from soil and emended description of the genera Paraconexibacter (Chun et al., 2020) and Baekduia (An et al., 2020).</title>
        <authorList>
            <person name="Vieira S."/>
            <person name="Huber K.J."/>
            <person name="Geppert A."/>
            <person name="Wolf J."/>
            <person name="Neumann-Schaal M."/>
            <person name="Muesken M."/>
            <person name="Overmann J."/>
        </authorList>
    </citation>
    <scope>NUCLEOTIDE SEQUENCE</scope>
    <source>
        <strain evidence="11">AEG42_29</strain>
    </source>
</reference>
<dbReference type="Gene3D" id="3.30.1370.10">
    <property type="entry name" value="K Homology domain, type 1"/>
    <property type="match status" value="1"/>
</dbReference>
<dbReference type="AlphaFoldDB" id="A0AAU7AVS2"/>
<dbReference type="SUPFAM" id="SSF54791">
    <property type="entry name" value="Eukaryotic type KH-domain (KH-domain type I)"/>
    <property type="match status" value="1"/>
</dbReference>
<dbReference type="PANTHER" id="PTHR11252:SF0">
    <property type="entry name" value="POLYRIBONUCLEOTIDE NUCLEOTIDYLTRANSFERASE 1, MITOCHONDRIAL"/>
    <property type="match status" value="1"/>
</dbReference>
<evidence type="ECO:0000313" key="11">
    <source>
        <dbReference type="EMBL" id="XAY05752.1"/>
    </source>
</evidence>
<feature type="compositionally biased region" description="Gly residues" evidence="9">
    <location>
        <begin position="716"/>
        <end position="727"/>
    </location>
</feature>
<dbReference type="InterPro" id="IPR020568">
    <property type="entry name" value="Ribosomal_Su5_D2-typ_SF"/>
</dbReference>
<feature type="region of interest" description="Disordered" evidence="9">
    <location>
        <begin position="712"/>
        <end position="764"/>
    </location>
</feature>
<dbReference type="SUPFAM" id="SSF55666">
    <property type="entry name" value="Ribonuclease PH domain 2-like"/>
    <property type="match status" value="2"/>
</dbReference>
<comment type="function">
    <text evidence="8">Involved in mRNA degradation. Catalyzes the phosphorolysis of single-stranded polyribonucleotides processively in the 3'- to 5'-direction.</text>
</comment>
<dbReference type="EMBL" id="CP114014">
    <property type="protein sequence ID" value="XAY05752.1"/>
    <property type="molecule type" value="Genomic_DNA"/>
</dbReference>
<feature type="binding site" evidence="8">
    <location>
        <position position="492"/>
    </location>
    <ligand>
        <name>Mg(2+)</name>
        <dbReference type="ChEBI" id="CHEBI:18420"/>
    </ligand>
</feature>
<proteinExistence type="inferred from homology"/>
<dbReference type="FunFam" id="3.30.230.70:FF:000002">
    <property type="entry name" value="Polyribonucleotide nucleotidyltransferase"/>
    <property type="match status" value="1"/>
</dbReference>
<keyword evidence="6 8" id="KW-0460">Magnesium</keyword>
<dbReference type="GO" id="GO:0006396">
    <property type="term" value="P:RNA processing"/>
    <property type="evidence" value="ECO:0007669"/>
    <property type="project" value="InterPro"/>
</dbReference>
<keyword evidence="7 8" id="KW-0694">RNA-binding</keyword>
<dbReference type="GO" id="GO:0000175">
    <property type="term" value="F:3'-5'-RNA exonuclease activity"/>
    <property type="evidence" value="ECO:0007669"/>
    <property type="project" value="TreeGrafter"/>
</dbReference>
<evidence type="ECO:0000256" key="2">
    <source>
        <dbReference type="ARBA" id="ARBA00022490"/>
    </source>
</evidence>
<protein>
    <recommendedName>
        <fullName evidence="8">Polyribonucleotide nucleotidyltransferase</fullName>
        <ecNumber evidence="8">2.7.7.8</ecNumber>
    </recommendedName>
    <alternativeName>
        <fullName evidence="8">Polynucleotide phosphorylase</fullName>
        <shortName evidence="8">PNPase</shortName>
    </alternativeName>
</protein>
<evidence type="ECO:0000256" key="1">
    <source>
        <dbReference type="ARBA" id="ARBA00007404"/>
    </source>
</evidence>